<dbReference type="PANTHER" id="PTHR43214">
    <property type="entry name" value="TWO-COMPONENT RESPONSE REGULATOR"/>
    <property type="match status" value="1"/>
</dbReference>
<dbReference type="Gene3D" id="1.10.10.10">
    <property type="entry name" value="Winged helix-like DNA-binding domain superfamily/Winged helix DNA-binding domain"/>
    <property type="match status" value="1"/>
</dbReference>
<dbReference type="EMBL" id="CP006764">
    <property type="protein sequence ID" value="AIT61673.1"/>
    <property type="molecule type" value="Genomic_DNA"/>
</dbReference>
<evidence type="ECO:0000313" key="3">
    <source>
        <dbReference type="EMBL" id="AIT61673.1"/>
    </source>
</evidence>
<reference evidence="3 4" key="1">
    <citation type="submission" date="2013-09" db="EMBL/GenBank/DDBJ databases">
        <title>Complete genome sequence of Corynebacterium doosanense CAU 212(T) (=DSM 45436(T)), isolated from activated sludge.</title>
        <authorList>
            <person name="Schaffert L."/>
            <person name="Albersmeier A."/>
            <person name="Kalinowski J."/>
            <person name="Ruckert C."/>
        </authorList>
    </citation>
    <scope>NUCLEOTIDE SEQUENCE [LARGE SCALE GENOMIC DNA]</scope>
    <source>
        <strain evidence="3 4">CAU 212</strain>
    </source>
</reference>
<keyword evidence="1" id="KW-0238">DNA-binding</keyword>
<dbReference type="SMART" id="SM00421">
    <property type="entry name" value="HTH_LUXR"/>
    <property type="match status" value="1"/>
</dbReference>
<dbReference type="AlphaFoldDB" id="A0A097IHR8"/>
<dbReference type="GO" id="GO:0006355">
    <property type="term" value="P:regulation of DNA-templated transcription"/>
    <property type="evidence" value="ECO:0007669"/>
    <property type="project" value="InterPro"/>
</dbReference>
<name>A0A097IHR8_9CORY</name>
<gene>
    <name evidence="3" type="ORF">CDOO_10625</name>
</gene>
<dbReference type="SUPFAM" id="SSF46894">
    <property type="entry name" value="C-terminal effector domain of the bipartite response regulators"/>
    <property type="match status" value="1"/>
</dbReference>
<accession>A0A097IHR8</accession>
<organism evidence="3 4">
    <name type="scientific">Corynebacterium doosanense CAU 212 = DSM 45436</name>
    <dbReference type="NCBI Taxonomy" id="558173"/>
    <lineage>
        <taxon>Bacteria</taxon>
        <taxon>Bacillati</taxon>
        <taxon>Actinomycetota</taxon>
        <taxon>Actinomycetes</taxon>
        <taxon>Mycobacteriales</taxon>
        <taxon>Corynebacteriaceae</taxon>
        <taxon>Corynebacterium</taxon>
    </lineage>
</organism>
<feature type="domain" description="HTH luxR-type" evidence="2">
    <location>
        <begin position="665"/>
        <end position="730"/>
    </location>
</feature>
<dbReference type="PROSITE" id="PS50043">
    <property type="entry name" value="HTH_LUXR_2"/>
    <property type="match status" value="1"/>
</dbReference>
<dbReference type="InterPro" id="IPR036388">
    <property type="entry name" value="WH-like_DNA-bd_sf"/>
</dbReference>
<dbReference type="STRING" id="558173.CDOO_10625"/>
<dbReference type="InterPro" id="IPR016032">
    <property type="entry name" value="Sig_transdc_resp-reg_C-effctor"/>
</dbReference>
<proteinExistence type="predicted"/>
<dbReference type="InterPro" id="IPR011990">
    <property type="entry name" value="TPR-like_helical_dom_sf"/>
</dbReference>
<sequence length="736" mass="80423">MVLFSTVSLPVAATARIVLPPLDAAGVQELALTQVGARIDASIALHIVRLTDGNPDRVAEVLAEVSPEHWRVPDPAVPVPRRWREDLETRLPDASLTAVLRAVAVAGDPVPPGLVEFLVPGSQDTLDKAISLGLLRGNAQTGQRSVVFQRATDRAVVLSDAPVSVVRELHLLSADYFHREGRPLDALRQRLLGCGPDAQEPLHDLIGFAEQLSSEGRWQEAGIAFADAAASTTSDENSDWLRVRAIEAMIASGDLPRAKIHLSGVRHPSSRLDSVRGLLELYQGHRTQAQTLLTSAGESSPEDAVIAARNAMLALADWDPRGMIQWSARHRAHTGAGVPLGNVAFVERVAHAALQESAPPEDSSRDSSALHLQGRDLAEGWLNLTRDDPLAARERLERRRTALGSEAFSAWQDAWLARTHLVLGDTAAAYRAAEAGLTRAEQFGFRYLVPLLLWTATQIAVSRGEFSLARSYLTQLPQDNDALAIQRIPATMCRIWFHSYSSNLPAALEQGRALEGLSAHTDIGQPGFWPWEDLHATNLVRAGELDRAEELVSQAMSRAQASPNGVQSVIAKLTVPESLIQIARGDVKEGLAGFDRALGLLDNLPLPYYRARILLEYGQALRRQGLRKRADDKFIAASALFHSMSATAMVEITERERRIGGMGRRLVKADGLTPQEFEIAQLAAAKATNREIAQELMLSSKTVEYHLTNVYRKLHIKSRTNLPGALLAYERPEPQQ</sequence>
<dbReference type="eggNOG" id="COG2909">
    <property type="taxonomic scope" value="Bacteria"/>
</dbReference>
<dbReference type="KEGG" id="cdo:CDOO_10625"/>
<protein>
    <submittedName>
        <fullName evidence="3">LuxR family transcriptional regulator</fullName>
    </submittedName>
</protein>
<dbReference type="Proteomes" id="UP000029914">
    <property type="component" value="Chromosome"/>
</dbReference>
<dbReference type="InterPro" id="IPR000792">
    <property type="entry name" value="Tscrpt_reg_LuxR_C"/>
</dbReference>
<dbReference type="PRINTS" id="PR00038">
    <property type="entry name" value="HTHLUXR"/>
</dbReference>
<dbReference type="Pfam" id="PF00196">
    <property type="entry name" value="GerE"/>
    <property type="match status" value="1"/>
</dbReference>
<dbReference type="HOGENOM" id="CLU_006850_3_0_11"/>
<keyword evidence="4" id="KW-1185">Reference proteome</keyword>
<dbReference type="InterPro" id="IPR039420">
    <property type="entry name" value="WalR-like"/>
</dbReference>
<dbReference type="CDD" id="cd06170">
    <property type="entry name" value="LuxR_C_like"/>
    <property type="match status" value="1"/>
</dbReference>
<evidence type="ECO:0000313" key="4">
    <source>
        <dbReference type="Proteomes" id="UP000029914"/>
    </source>
</evidence>
<dbReference type="SUPFAM" id="SSF48452">
    <property type="entry name" value="TPR-like"/>
    <property type="match status" value="1"/>
</dbReference>
<dbReference type="GO" id="GO:0003677">
    <property type="term" value="F:DNA binding"/>
    <property type="evidence" value="ECO:0007669"/>
    <property type="project" value="UniProtKB-KW"/>
</dbReference>
<evidence type="ECO:0000256" key="1">
    <source>
        <dbReference type="ARBA" id="ARBA00023125"/>
    </source>
</evidence>
<evidence type="ECO:0000259" key="2">
    <source>
        <dbReference type="PROSITE" id="PS50043"/>
    </source>
</evidence>